<proteinExistence type="predicted"/>
<dbReference type="AlphaFoldDB" id="A0A2K0T164"/>
<gene>
    <name evidence="1" type="ORF">TGAMA5MH_08686</name>
</gene>
<evidence type="ECO:0000313" key="2">
    <source>
        <dbReference type="Proteomes" id="UP000236546"/>
    </source>
</evidence>
<organism evidence="1 2">
    <name type="scientific">Trichoderma gamsii</name>
    <dbReference type="NCBI Taxonomy" id="398673"/>
    <lineage>
        <taxon>Eukaryota</taxon>
        <taxon>Fungi</taxon>
        <taxon>Dikarya</taxon>
        <taxon>Ascomycota</taxon>
        <taxon>Pezizomycotina</taxon>
        <taxon>Sordariomycetes</taxon>
        <taxon>Hypocreomycetidae</taxon>
        <taxon>Hypocreales</taxon>
        <taxon>Hypocreaceae</taxon>
        <taxon>Trichoderma</taxon>
    </lineage>
</organism>
<dbReference type="EMBL" id="MTYH01000083">
    <property type="protein sequence ID" value="PNP39268.1"/>
    <property type="molecule type" value="Genomic_DNA"/>
</dbReference>
<name>A0A2K0T164_9HYPO</name>
<sequence>MTVMSITCGGLKLRYDGEFAITVTTRICICRQGSASVAMTAASP</sequence>
<dbReference type="Proteomes" id="UP000236546">
    <property type="component" value="Unassembled WGS sequence"/>
</dbReference>
<reference evidence="1 2" key="1">
    <citation type="submission" date="2017-02" db="EMBL/GenBank/DDBJ databases">
        <title>Genomes of Trichoderma spp. with biocontrol activity.</title>
        <authorList>
            <person name="Gardiner D."/>
            <person name="Kazan K."/>
            <person name="Vos C."/>
            <person name="Harvey P."/>
        </authorList>
    </citation>
    <scope>NUCLEOTIDE SEQUENCE [LARGE SCALE GENOMIC DNA]</scope>
    <source>
        <strain evidence="1 2">A5MH</strain>
    </source>
</reference>
<comment type="caution">
    <text evidence="1">The sequence shown here is derived from an EMBL/GenBank/DDBJ whole genome shotgun (WGS) entry which is preliminary data.</text>
</comment>
<protein>
    <submittedName>
        <fullName evidence="1">Uncharacterized protein</fullName>
    </submittedName>
</protein>
<evidence type="ECO:0000313" key="1">
    <source>
        <dbReference type="EMBL" id="PNP39268.1"/>
    </source>
</evidence>
<accession>A0A2K0T164</accession>